<sequence length="107" mass="12037">MERFDDNFSFLIIFPPLYFQHPHEESGSSPTAPWRKASAAPVQRQRAGGASDEQRRRRPAAAPAHHDPGRRLRLRRAPGGAHGPRRGVARPQGGPHERRQEVSSLFM</sequence>
<dbReference type="Proteomes" id="UP001054945">
    <property type="component" value="Unassembled WGS sequence"/>
</dbReference>
<name>A0AAV4XRL1_CAEEX</name>
<feature type="region of interest" description="Disordered" evidence="1">
    <location>
        <begin position="21"/>
        <end position="107"/>
    </location>
</feature>
<gene>
    <name evidence="2" type="ORF">CEXT_583621</name>
</gene>
<evidence type="ECO:0000313" key="3">
    <source>
        <dbReference type="Proteomes" id="UP001054945"/>
    </source>
</evidence>
<proteinExistence type="predicted"/>
<evidence type="ECO:0000256" key="1">
    <source>
        <dbReference type="SAM" id="MobiDB-lite"/>
    </source>
</evidence>
<keyword evidence="3" id="KW-1185">Reference proteome</keyword>
<dbReference type="EMBL" id="BPLR01000679">
    <property type="protein sequence ID" value="GIY96601.1"/>
    <property type="molecule type" value="Genomic_DNA"/>
</dbReference>
<reference evidence="2 3" key="1">
    <citation type="submission" date="2021-06" db="EMBL/GenBank/DDBJ databases">
        <title>Caerostris extrusa draft genome.</title>
        <authorList>
            <person name="Kono N."/>
            <person name="Arakawa K."/>
        </authorList>
    </citation>
    <scope>NUCLEOTIDE SEQUENCE [LARGE SCALE GENOMIC DNA]</scope>
</reference>
<comment type="caution">
    <text evidence="2">The sequence shown here is derived from an EMBL/GenBank/DDBJ whole genome shotgun (WGS) entry which is preliminary data.</text>
</comment>
<dbReference type="AlphaFoldDB" id="A0AAV4XRL1"/>
<protein>
    <submittedName>
        <fullName evidence="2">Uncharacterized protein</fullName>
    </submittedName>
</protein>
<evidence type="ECO:0000313" key="2">
    <source>
        <dbReference type="EMBL" id="GIY96601.1"/>
    </source>
</evidence>
<accession>A0AAV4XRL1</accession>
<organism evidence="2 3">
    <name type="scientific">Caerostris extrusa</name>
    <name type="common">Bark spider</name>
    <name type="synonym">Caerostris bankana</name>
    <dbReference type="NCBI Taxonomy" id="172846"/>
    <lineage>
        <taxon>Eukaryota</taxon>
        <taxon>Metazoa</taxon>
        <taxon>Ecdysozoa</taxon>
        <taxon>Arthropoda</taxon>
        <taxon>Chelicerata</taxon>
        <taxon>Arachnida</taxon>
        <taxon>Araneae</taxon>
        <taxon>Araneomorphae</taxon>
        <taxon>Entelegynae</taxon>
        <taxon>Araneoidea</taxon>
        <taxon>Araneidae</taxon>
        <taxon>Caerostris</taxon>
    </lineage>
</organism>